<dbReference type="AlphaFoldDB" id="A0A2T7PYN5"/>
<evidence type="ECO:0000256" key="1">
    <source>
        <dbReference type="SAM" id="MobiDB-lite"/>
    </source>
</evidence>
<gene>
    <name evidence="2" type="ORF">C0Q70_01134</name>
</gene>
<reference evidence="2 3" key="1">
    <citation type="submission" date="2018-04" db="EMBL/GenBank/DDBJ databases">
        <title>The genome of golden apple snail Pomacea canaliculata provides insight into stress tolerance and invasive adaptation.</title>
        <authorList>
            <person name="Liu C."/>
            <person name="Liu B."/>
            <person name="Ren Y."/>
            <person name="Zhang Y."/>
            <person name="Wang H."/>
            <person name="Li S."/>
            <person name="Jiang F."/>
            <person name="Yin L."/>
            <person name="Zhang G."/>
            <person name="Qian W."/>
            <person name="Fan W."/>
        </authorList>
    </citation>
    <scope>NUCLEOTIDE SEQUENCE [LARGE SCALE GENOMIC DNA]</scope>
    <source>
        <strain evidence="2">SZHN2017</strain>
        <tissue evidence="2">Muscle</tissue>
    </source>
</reference>
<feature type="region of interest" description="Disordered" evidence="1">
    <location>
        <begin position="20"/>
        <end position="41"/>
    </location>
</feature>
<evidence type="ECO:0000313" key="2">
    <source>
        <dbReference type="EMBL" id="PVD38519.1"/>
    </source>
</evidence>
<dbReference type="Proteomes" id="UP000245119">
    <property type="component" value="Linkage Group LG1"/>
</dbReference>
<proteinExistence type="predicted"/>
<accession>A0A2T7PYN5</accession>
<dbReference type="EMBL" id="PZQS01000001">
    <property type="protein sequence ID" value="PVD38519.1"/>
    <property type="molecule type" value="Genomic_DNA"/>
</dbReference>
<comment type="caution">
    <text evidence="2">The sequence shown here is derived from an EMBL/GenBank/DDBJ whole genome shotgun (WGS) entry which is preliminary data.</text>
</comment>
<evidence type="ECO:0000313" key="3">
    <source>
        <dbReference type="Proteomes" id="UP000245119"/>
    </source>
</evidence>
<sequence>MSRTALPGVGTKRCAPAAARLQGRPLPLSTHTRARTPEGAGPLVQGLTSDVFISCACCGAHVTCSLPAGLQGARGTQVPVPLETGSPARGHASSRRLLAVKRNQWMAELGGSHQFDGVAVPRPFACAVMRVRAAIAFARAPCAMCSVKMKGRASRESRGFIWKSFLSHRDRRPPSLSPLLQHPVCETPLLLSAGGASKNLQTYLLGANACGSAPIDCPANGGDCAQILLGAKAI</sequence>
<keyword evidence="3" id="KW-1185">Reference proteome</keyword>
<name>A0A2T7PYN5_POMCA</name>
<protein>
    <submittedName>
        <fullName evidence="2">Uncharacterized protein</fullName>
    </submittedName>
</protein>
<organism evidence="2 3">
    <name type="scientific">Pomacea canaliculata</name>
    <name type="common">Golden apple snail</name>
    <dbReference type="NCBI Taxonomy" id="400727"/>
    <lineage>
        <taxon>Eukaryota</taxon>
        <taxon>Metazoa</taxon>
        <taxon>Spiralia</taxon>
        <taxon>Lophotrochozoa</taxon>
        <taxon>Mollusca</taxon>
        <taxon>Gastropoda</taxon>
        <taxon>Caenogastropoda</taxon>
        <taxon>Architaenioglossa</taxon>
        <taxon>Ampullarioidea</taxon>
        <taxon>Ampullariidae</taxon>
        <taxon>Pomacea</taxon>
    </lineage>
</organism>